<name>A0A7J6J2V6_COLFN</name>
<feature type="region of interest" description="Disordered" evidence="5">
    <location>
        <begin position="1313"/>
        <end position="1336"/>
    </location>
</feature>
<keyword evidence="8" id="KW-1185">Reference proteome</keyword>
<keyword evidence="4" id="KW-0520">NAD</keyword>
<comment type="caution">
    <text evidence="7">The sequence shown here is derived from an EMBL/GenBank/DDBJ whole genome shotgun (WGS) entry which is preliminary data.</text>
</comment>
<feature type="compositionally biased region" description="Acidic residues" evidence="5">
    <location>
        <begin position="245"/>
        <end position="271"/>
    </location>
</feature>
<dbReference type="PROSITE" id="PS50127">
    <property type="entry name" value="UBC_2"/>
    <property type="match status" value="1"/>
</dbReference>
<keyword evidence="2" id="KW-0808">Transferase</keyword>
<dbReference type="SUPFAM" id="SSF54495">
    <property type="entry name" value="UBC-like"/>
    <property type="match status" value="1"/>
</dbReference>
<organism evidence="7 8">
    <name type="scientific">Colletotrichum fructicola (strain Nara gc5)</name>
    <name type="common">Anthracnose fungus</name>
    <name type="synonym">Colletotrichum gloeosporioides (strain Nara gc5)</name>
    <dbReference type="NCBI Taxonomy" id="1213859"/>
    <lineage>
        <taxon>Eukaryota</taxon>
        <taxon>Fungi</taxon>
        <taxon>Dikarya</taxon>
        <taxon>Ascomycota</taxon>
        <taxon>Pezizomycotina</taxon>
        <taxon>Sordariomycetes</taxon>
        <taxon>Hypocreomycetidae</taxon>
        <taxon>Glomerellales</taxon>
        <taxon>Glomerellaceae</taxon>
        <taxon>Colletotrichum</taxon>
        <taxon>Colletotrichum gloeosporioides species complex</taxon>
    </lineage>
</organism>
<dbReference type="FunFam" id="3.10.110.10:FF:000107">
    <property type="entry name" value="Ubiquitin conjugating enzyme, putative"/>
    <property type="match status" value="1"/>
</dbReference>
<accession>A0A7J6J2V6</accession>
<evidence type="ECO:0000256" key="5">
    <source>
        <dbReference type="SAM" id="MobiDB-lite"/>
    </source>
</evidence>
<feature type="region of interest" description="Disordered" evidence="5">
    <location>
        <begin position="481"/>
        <end position="503"/>
    </location>
</feature>
<evidence type="ECO:0000256" key="1">
    <source>
        <dbReference type="ARBA" id="ARBA00022676"/>
    </source>
</evidence>
<evidence type="ECO:0000313" key="8">
    <source>
        <dbReference type="Proteomes" id="UP000011096"/>
    </source>
</evidence>
<evidence type="ECO:0000256" key="2">
    <source>
        <dbReference type="ARBA" id="ARBA00022679"/>
    </source>
</evidence>
<dbReference type="GeneID" id="43609546"/>
<dbReference type="InterPro" id="IPR051838">
    <property type="entry name" value="ARTD_PARP"/>
</dbReference>
<dbReference type="InParanoid" id="A0A7J6J2V6"/>
<sequence>MEPWRLLVPLLERSASRGAVRPRLQRLPAQLPATGNMVMDGNRDWSVTPKRDKPDLFTSVIPLPCARRPAPSHLLVSLTSAFFLCCRQPFFASTTKRTYSCTLTITPASHYDPFQQRHFPAPGFIVAMTRRKFNSDLAHACQQTVDQISQVAKGDDDGQVVLTFSHGAISSPLVMRLITLNIDDYPQNSGFLAYTDDDSTPRSISALLDELPSATQSKTVLETLTYLSRKLSTALAADGNGSDVEMTDENDENDDDDDEETEGEDEYDYDDDIMDFGLGNANPAYIQQSDVTQGTCEITRRFIDDLRKAKSAGLKIAFLGDLSADQQSGCTFALSLPVSHLGLPDDTLEAWEVERDSYIVLLCKYHSAYPSVENFIKLSPGHVSSMEFSFGKCASYKPTLASAITAFNPKFNHVDVDDESKITEGTPFVQIPITNSIDTFMNKELSLLLKYRLEYAVSWDRAKELLDEQAKAGHMRADTSISAHGTEYTPDDKQQVSSAARPSLNKDYARGERDQLSMPLIAMQFALRYFVKSTQYCLVCHRKTGAGLTAIKPYVCDEPLCLFQYMALGLGPSIEHDIISRPSVVDLLVSFCAYGLHANRIREFPKGLGIYVPLFGYGSMPIAPVGYIQSATNTGGANDFNAQDVPAFVINPPLKVQATISGKKFFLDTSQQVNFKPGDLIVLEKAVCVTGRVEKPDLHHCRVTSVGVIRNADDNIVGRMVEFDCLFSTLRHLYQSNPYGINDSNGQTTPAAEDADSAAAEDEESEAALYFYEYDLDDLPVTHQRDALLSLIQTIPPIRLLREYLLSHKNISLKKYDKMTKSALALLRWIVASNRSFIVQLDQSDESATNDMAYASNREHEKISGLDSNWLQFRFAQGSPEKEQRFNQALEQQSTARYPTMFAWHGSPLGNWHSIIRAGLDFKDTLHGRAYGHGVYFSNALNVSIGYAGSSHMAGLWVGSELEMSGALSLCEIINRPAEFKSSQPYYVVDKVNWIQCRYLVIQRKSSFRYAEPEADGAPSATKTETEYITQDPQRTVAGISAKVRIPIAALPKWRQKARPEGSSPSNPLVVDDDDHDNTPDTTDDFDLLLSMKGNTDGTQHTEDDDEDIMILEYDPSKLSFRPGTLDVASLPILPPPTWATDNGLKLLGKELSKLQKLQAKTPLHELGWYIDFESMSNMFQWIVELHSFELSLPLAQDMQKHKVSSIVLEVRFGRQFPLSPPFVRVIRPKFLPFSQRGGGHVTAGGALCMELLTNSGWSPVSSIESVLLQVRMAMCSLDPFPARLLGSSGDYGIWEAIDAYKRSASAHGWQVPPDLDVTANGGGDEESGGAKRRGDFGIMDHIWGTE</sequence>
<dbReference type="EMBL" id="ANPB02000005">
    <property type="protein sequence ID" value="KAF4482911.1"/>
    <property type="molecule type" value="Genomic_DNA"/>
</dbReference>
<dbReference type="GO" id="GO:0003950">
    <property type="term" value="F:NAD+ poly-ADP-ribosyltransferase activity"/>
    <property type="evidence" value="ECO:0007669"/>
    <property type="project" value="InterPro"/>
</dbReference>
<dbReference type="PANTHER" id="PTHR21328">
    <property type="entry name" value="POLY ADP-RIBOSE POLYMERASE FAMILY, MEMBER PARP"/>
    <property type="match status" value="1"/>
</dbReference>
<keyword evidence="3" id="KW-0548">Nucleotidyltransferase</keyword>
<dbReference type="Pfam" id="PF00644">
    <property type="entry name" value="PARP"/>
    <property type="match status" value="1"/>
</dbReference>
<dbReference type="Proteomes" id="UP000011096">
    <property type="component" value="Unassembled WGS sequence"/>
</dbReference>
<dbReference type="Gene3D" id="3.10.110.10">
    <property type="entry name" value="Ubiquitin Conjugating Enzyme"/>
    <property type="match status" value="1"/>
</dbReference>
<dbReference type="InterPro" id="IPR012317">
    <property type="entry name" value="Poly(ADP-ribose)pol_cat_dom"/>
</dbReference>
<dbReference type="RefSeq" id="XP_031878003.2">
    <property type="nucleotide sequence ID" value="XM_032025390.2"/>
</dbReference>
<feature type="compositionally biased region" description="Acidic residues" evidence="5">
    <location>
        <begin position="1071"/>
        <end position="1084"/>
    </location>
</feature>
<gene>
    <name evidence="7" type="ORF">CGGC5_v009501</name>
</gene>
<dbReference type="InterPro" id="IPR016135">
    <property type="entry name" value="UBQ-conjugating_enzyme/RWD"/>
</dbReference>
<evidence type="ECO:0000313" key="7">
    <source>
        <dbReference type="EMBL" id="KAF4482911.1"/>
    </source>
</evidence>
<protein>
    <submittedName>
        <fullName evidence="7">Ubiquitin-conjugating enzyme E2Q-like protein</fullName>
    </submittedName>
</protein>
<evidence type="ECO:0000259" key="6">
    <source>
        <dbReference type="PROSITE" id="PS50127"/>
    </source>
</evidence>
<feature type="region of interest" description="Disordered" evidence="5">
    <location>
        <begin position="1055"/>
        <end position="1084"/>
    </location>
</feature>
<keyword evidence="1" id="KW-0328">Glycosyltransferase</keyword>
<dbReference type="OrthoDB" id="109543at2759"/>
<feature type="region of interest" description="Disordered" evidence="5">
    <location>
        <begin position="238"/>
        <end position="271"/>
    </location>
</feature>
<evidence type="ECO:0000256" key="3">
    <source>
        <dbReference type="ARBA" id="ARBA00022695"/>
    </source>
</evidence>
<dbReference type="InterPro" id="IPR000608">
    <property type="entry name" value="UBC"/>
</dbReference>
<dbReference type="SUPFAM" id="SSF56399">
    <property type="entry name" value="ADP-ribosylation"/>
    <property type="match status" value="1"/>
</dbReference>
<feature type="domain" description="UBC core" evidence="6">
    <location>
        <begin position="1143"/>
        <end position="1314"/>
    </location>
</feature>
<dbReference type="Gene3D" id="3.90.228.10">
    <property type="match status" value="1"/>
</dbReference>
<dbReference type="CDD" id="cd23802">
    <property type="entry name" value="UBCc_UBE2Q"/>
    <property type="match status" value="1"/>
</dbReference>
<dbReference type="GO" id="GO:0016779">
    <property type="term" value="F:nucleotidyltransferase activity"/>
    <property type="evidence" value="ECO:0007669"/>
    <property type="project" value="UniProtKB-KW"/>
</dbReference>
<reference evidence="7 8" key="2">
    <citation type="submission" date="2020-04" db="EMBL/GenBank/DDBJ databases">
        <title>Genome sequencing and assembly of multiple isolates from the Colletotrichum gloeosporioides species complex.</title>
        <authorList>
            <person name="Gan P."/>
            <person name="Shirasu K."/>
        </authorList>
    </citation>
    <scope>NUCLEOTIDE SEQUENCE [LARGE SCALE GENOMIC DNA]</scope>
    <source>
        <strain evidence="7 8">Nara gc5</strain>
    </source>
</reference>
<proteinExistence type="predicted"/>
<evidence type="ECO:0000256" key="4">
    <source>
        <dbReference type="ARBA" id="ARBA00023027"/>
    </source>
</evidence>
<reference evidence="7 8" key="1">
    <citation type="submission" date="2012-08" db="EMBL/GenBank/DDBJ databases">
        <authorList>
            <person name="Gan P.H.P."/>
            <person name="Ikeda K."/>
            <person name="Irieda H."/>
            <person name="Narusaka M."/>
            <person name="O'Connell R.J."/>
            <person name="Narusaka Y."/>
            <person name="Takano Y."/>
            <person name="Kubo Y."/>
            <person name="Shirasu K."/>
        </authorList>
    </citation>
    <scope>NUCLEOTIDE SEQUENCE [LARGE SCALE GENOMIC DNA]</scope>
    <source>
        <strain evidence="7 8">Nara gc5</strain>
    </source>
</reference>